<protein>
    <recommendedName>
        <fullName evidence="11">Histidinol-phosphate aminotransferase</fullName>
        <ecNumber evidence="11">2.6.1.9</ecNumber>
    </recommendedName>
    <alternativeName>
        <fullName evidence="11">Imidazole acetol-phosphate transaminase</fullName>
    </alternativeName>
</protein>
<feature type="region of interest" description="Disordered" evidence="12">
    <location>
        <begin position="355"/>
        <end position="388"/>
    </location>
</feature>
<dbReference type="NCBIfam" id="TIGR01141">
    <property type="entry name" value="hisC"/>
    <property type="match status" value="1"/>
</dbReference>
<sequence>MNVLDLARPDIRALQPYSSARMEASGGEVLLNANESPCPPFEAAGAVNRYPDPQPAALVEALASLYGVSAANVLVGRGSDEAIDLLVRAFCRAGQDAVLIQPPTFGMYAVCARIQGADVIEVPLDAHFALDVDAVLAALTPAVKLVFVCSPNNPSGRAVPREAIERLARALAGRALLVVDEAYVEFAEAGSVVDLLPRHPHLAVLRTLSKAWALAGARVGALLADPAVIELLRRIMPPYPLPTPCVELALRALAPESRAQTAARIAQIRAMRARLAQALATLPGVTAVLPSEANFLAVRFADAGEAYRRLRQAGIVVRDVRRYPGLGDALRISIGTPEENERVLAALALGQATGDAADSSKHASAADRAAAERMTVTTGSPRAERSPS</sequence>
<feature type="modified residue" description="N6-(pyridoxal phosphate)lysine" evidence="11">
    <location>
        <position position="210"/>
    </location>
</feature>
<evidence type="ECO:0000313" key="15">
    <source>
        <dbReference type="Proteomes" id="UP000270530"/>
    </source>
</evidence>
<evidence type="ECO:0000256" key="6">
    <source>
        <dbReference type="ARBA" id="ARBA00022605"/>
    </source>
</evidence>
<keyword evidence="5 11" id="KW-0032">Aminotransferase</keyword>
<dbReference type="HAMAP" id="MF_01023">
    <property type="entry name" value="HisC_aminotrans_2"/>
    <property type="match status" value="1"/>
</dbReference>
<comment type="subunit">
    <text evidence="4 11">Homodimer.</text>
</comment>
<dbReference type="EC" id="2.6.1.9" evidence="11"/>
<evidence type="ECO:0000256" key="1">
    <source>
        <dbReference type="ARBA" id="ARBA00001933"/>
    </source>
</evidence>
<dbReference type="InterPro" id="IPR005861">
    <property type="entry name" value="HisP_aminotrans"/>
</dbReference>
<dbReference type="InterPro" id="IPR015424">
    <property type="entry name" value="PyrdxlP-dep_Trfase"/>
</dbReference>
<dbReference type="InterPro" id="IPR001917">
    <property type="entry name" value="Aminotrans_II_pyridoxalP_BS"/>
</dbReference>
<organism evidence="14 15">
    <name type="scientific">Aerosticca soli</name>
    <dbReference type="NCBI Taxonomy" id="2010829"/>
    <lineage>
        <taxon>Bacteria</taxon>
        <taxon>Pseudomonadati</taxon>
        <taxon>Pseudomonadota</taxon>
        <taxon>Gammaproteobacteria</taxon>
        <taxon>Lysobacterales</taxon>
        <taxon>Rhodanobacteraceae</taxon>
        <taxon>Aerosticca</taxon>
    </lineage>
</organism>
<evidence type="ECO:0000256" key="5">
    <source>
        <dbReference type="ARBA" id="ARBA00022576"/>
    </source>
</evidence>
<evidence type="ECO:0000256" key="9">
    <source>
        <dbReference type="ARBA" id="ARBA00023102"/>
    </source>
</evidence>
<comment type="cofactor">
    <cofactor evidence="1 11">
        <name>pyridoxal 5'-phosphate</name>
        <dbReference type="ChEBI" id="CHEBI:597326"/>
    </cofactor>
</comment>
<dbReference type="Gene3D" id="3.40.640.10">
    <property type="entry name" value="Type I PLP-dependent aspartate aminotransferase-like (Major domain)"/>
    <property type="match status" value="1"/>
</dbReference>
<dbReference type="OrthoDB" id="9813612at2"/>
<dbReference type="InterPro" id="IPR015422">
    <property type="entry name" value="PyrdxlP-dep_Trfase_small"/>
</dbReference>
<dbReference type="CDD" id="cd00609">
    <property type="entry name" value="AAT_like"/>
    <property type="match status" value="1"/>
</dbReference>
<evidence type="ECO:0000256" key="11">
    <source>
        <dbReference type="HAMAP-Rule" id="MF_01023"/>
    </source>
</evidence>
<dbReference type="EMBL" id="AP018560">
    <property type="protein sequence ID" value="BBD80542.1"/>
    <property type="molecule type" value="Genomic_DNA"/>
</dbReference>
<dbReference type="PANTHER" id="PTHR42885:SF2">
    <property type="entry name" value="HISTIDINOL-PHOSPHATE AMINOTRANSFERASE"/>
    <property type="match status" value="1"/>
</dbReference>
<dbReference type="UniPathway" id="UPA00031">
    <property type="reaction ID" value="UER00012"/>
</dbReference>
<evidence type="ECO:0000256" key="8">
    <source>
        <dbReference type="ARBA" id="ARBA00022898"/>
    </source>
</evidence>
<proteinExistence type="inferred from homology"/>
<keyword evidence="8 11" id="KW-0663">Pyridoxal phosphate</keyword>
<evidence type="ECO:0000313" key="14">
    <source>
        <dbReference type="EMBL" id="BBD80542.1"/>
    </source>
</evidence>
<comment type="catalytic activity">
    <reaction evidence="10 11">
        <text>L-histidinol phosphate + 2-oxoglutarate = 3-(imidazol-4-yl)-2-oxopropyl phosphate + L-glutamate</text>
        <dbReference type="Rhea" id="RHEA:23744"/>
        <dbReference type="ChEBI" id="CHEBI:16810"/>
        <dbReference type="ChEBI" id="CHEBI:29985"/>
        <dbReference type="ChEBI" id="CHEBI:57766"/>
        <dbReference type="ChEBI" id="CHEBI:57980"/>
        <dbReference type="EC" id="2.6.1.9"/>
    </reaction>
</comment>
<dbReference type="InterPro" id="IPR004839">
    <property type="entry name" value="Aminotransferase_I/II_large"/>
</dbReference>
<dbReference type="InterPro" id="IPR015421">
    <property type="entry name" value="PyrdxlP-dep_Trfase_major"/>
</dbReference>
<dbReference type="GO" id="GO:0004400">
    <property type="term" value="F:histidinol-phosphate transaminase activity"/>
    <property type="evidence" value="ECO:0007669"/>
    <property type="project" value="UniProtKB-UniRule"/>
</dbReference>
<dbReference type="Gene3D" id="3.90.1150.10">
    <property type="entry name" value="Aspartate Aminotransferase, domain 1"/>
    <property type="match status" value="1"/>
</dbReference>
<evidence type="ECO:0000259" key="13">
    <source>
        <dbReference type="Pfam" id="PF00155"/>
    </source>
</evidence>
<dbReference type="AlphaFoldDB" id="A0A2Z6E6Y6"/>
<keyword evidence="15" id="KW-1185">Reference proteome</keyword>
<evidence type="ECO:0000256" key="2">
    <source>
        <dbReference type="ARBA" id="ARBA00005011"/>
    </source>
</evidence>
<keyword evidence="7 11" id="KW-0808">Transferase</keyword>
<keyword evidence="6 11" id="KW-0028">Amino-acid biosynthesis</keyword>
<evidence type="ECO:0000256" key="3">
    <source>
        <dbReference type="ARBA" id="ARBA00007970"/>
    </source>
</evidence>
<keyword evidence="9 11" id="KW-0368">Histidine biosynthesis</keyword>
<accession>A0A2Z6E6Y6</accession>
<evidence type="ECO:0000256" key="7">
    <source>
        <dbReference type="ARBA" id="ARBA00022679"/>
    </source>
</evidence>
<dbReference type="GO" id="GO:0030170">
    <property type="term" value="F:pyridoxal phosphate binding"/>
    <property type="evidence" value="ECO:0007669"/>
    <property type="project" value="InterPro"/>
</dbReference>
<dbReference type="PROSITE" id="PS00599">
    <property type="entry name" value="AA_TRANSFER_CLASS_2"/>
    <property type="match status" value="1"/>
</dbReference>
<reference evidence="15" key="1">
    <citation type="submission" date="2018-04" db="EMBL/GenBank/DDBJ databases">
        <authorList>
            <person name="Watanabe M."/>
            <person name="Kojima H."/>
        </authorList>
    </citation>
    <scope>NUCLEOTIDE SEQUENCE [LARGE SCALE GENOMIC DNA]</scope>
    <source>
        <strain evidence="15">Dysh456</strain>
    </source>
</reference>
<dbReference type="Pfam" id="PF00155">
    <property type="entry name" value="Aminotran_1_2"/>
    <property type="match status" value="1"/>
</dbReference>
<dbReference type="PANTHER" id="PTHR42885">
    <property type="entry name" value="HISTIDINOL-PHOSPHATE AMINOTRANSFERASE-RELATED"/>
    <property type="match status" value="1"/>
</dbReference>
<evidence type="ECO:0000256" key="10">
    <source>
        <dbReference type="ARBA" id="ARBA00047481"/>
    </source>
</evidence>
<reference evidence="15" key="2">
    <citation type="submission" date="2018-06" db="EMBL/GenBank/DDBJ databases">
        <title>Genome sequence of Rhodanobacteraceae bacterium strain Dysh456.</title>
        <authorList>
            <person name="Fukui M."/>
        </authorList>
    </citation>
    <scope>NUCLEOTIDE SEQUENCE [LARGE SCALE GENOMIC DNA]</scope>
    <source>
        <strain evidence="15">Dysh456</strain>
    </source>
</reference>
<evidence type="ECO:0000256" key="12">
    <source>
        <dbReference type="SAM" id="MobiDB-lite"/>
    </source>
</evidence>
<feature type="compositionally biased region" description="Basic and acidic residues" evidence="12">
    <location>
        <begin position="358"/>
        <end position="371"/>
    </location>
</feature>
<dbReference type="RefSeq" id="WP_126538613.1">
    <property type="nucleotide sequence ID" value="NZ_AP018560.1"/>
</dbReference>
<name>A0A2Z6E6Y6_9GAMM</name>
<evidence type="ECO:0000256" key="4">
    <source>
        <dbReference type="ARBA" id="ARBA00011738"/>
    </source>
</evidence>
<dbReference type="Proteomes" id="UP000270530">
    <property type="component" value="Chromosome"/>
</dbReference>
<feature type="domain" description="Aminotransferase class I/classII large" evidence="13">
    <location>
        <begin position="35"/>
        <end position="347"/>
    </location>
</feature>
<dbReference type="SUPFAM" id="SSF53383">
    <property type="entry name" value="PLP-dependent transferases"/>
    <property type="match status" value="1"/>
</dbReference>
<dbReference type="GO" id="GO:0000105">
    <property type="term" value="P:L-histidine biosynthetic process"/>
    <property type="evidence" value="ECO:0007669"/>
    <property type="project" value="UniProtKB-UniRule"/>
</dbReference>
<comment type="pathway">
    <text evidence="2 11">Amino-acid biosynthesis; L-histidine biosynthesis; L-histidine from 5-phospho-alpha-D-ribose 1-diphosphate: step 7/9.</text>
</comment>
<dbReference type="KEGG" id="rbd:ALSL_1895"/>
<gene>
    <name evidence="11" type="primary">hisC</name>
    <name evidence="14" type="ORF">ALSL_1895</name>
</gene>
<comment type="similarity">
    <text evidence="3 11">Belongs to the class-II pyridoxal-phosphate-dependent aminotransferase family. Histidinol-phosphate aminotransferase subfamily.</text>
</comment>